<organism evidence="2 3">
    <name type="scientific">Potamilus streckersoni</name>
    <dbReference type="NCBI Taxonomy" id="2493646"/>
    <lineage>
        <taxon>Eukaryota</taxon>
        <taxon>Metazoa</taxon>
        <taxon>Spiralia</taxon>
        <taxon>Lophotrochozoa</taxon>
        <taxon>Mollusca</taxon>
        <taxon>Bivalvia</taxon>
        <taxon>Autobranchia</taxon>
        <taxon>Heteroconchia</taxon>
        <taxon>Palaeoheterodonta</taxon>
        <taxon>Unionida</taxon>
        <taxon>Unionoidea</taxon>
        <taxon>Unionidae</taxon>
        <taxon>Ambleminae</taxon>
        <taxon>Lampsilini</taxon>
        <taxon>Potamilus</taxon>
    </lineage>
</organism>
<dbReference type="EMBL" id="JAEAOA010001006">
    <property type="protein sequence ID" value="KAK3581364.1"/>
    <property type="molecule type" value="Genomic_DNA"/>
</dbReference>
<evidence type="ECO:0000313" key="3">
    <source>
        <dbReference type="Proteomes" id="UP001195483"/>
    </source>
</evidence>
<proteinExistence type="predicted"/>
<name>A0AAE0RXF0_9BIVA</name>
<reference evidence="2" key="3">
    <citation type="submission" date="2023-05" db="EMBL/GenBank/DDBJ databases">
        <authorList>
            <person name="Smith C.H."/>
        </authorList>
    </citation>
    <scope>NUCLEOTIDE SEQUENCE</scope>
    <source>
        <strain evidence="2">CHS0354</strain>
        <tissue evidence="2">Mantle</tissue>
    </source>
</reference>
<reference evidence="2" key="2">
    <citation type="journal article" date="2021" name="Genome Biol. Evol.">
        <title>Developing a high-quality reference genome for a parasitic bivalve with doubly uniparental inheritance (Bivalvia: Unionida).</title>
        <authorList>
            <person name="Smith C.H."/>
        </authorList>
    </citation>
    <scope>NUCLEOTIDE SEQUENCE</scope>
    <source>
        <strain evidence="2">CHS0354</strain>
        <tissue evidence="2">Mantle</tissue>
    </source>
</reference>
<dbReference type="AlphaFoldDB" id="A0AAE0RXF0"/>
<reference evidence="2" key="1">
    <citation type="journal article" date="2021" name="Genome Biol. Evol.">
        <title>A High-Quality Reference Genome for a Parasitic Bivalve with Doubly Uniparental Inheritance (Bivalvia: Unionida).</title>
        <authorList>
            <person name="Smith C.H."/>
        </authorList>
    </citation>
    <scope>NUCLEOTIDE SEQUENCE</scope>
    <source>
        <strain evidence="2">CHS0354</strain>
    </source>
</reference>
<feature type="domain" description="DDE-1" evidence="1">
    <location>
        <begin position="26"/>
        <end position="107"/>
    </location>
</feature>
<evidence type="ECO:0000259" key="1">
    <source>
        <dbReference type="Pfam" id="PF03184"/>
    </source>
</evidence>
<dbReference type="GO" id="GO:0003676">
    <property type="term" value="F:nucleic acid binding"/>
    <property type="evidence" value="ECO:0007669"/>
    <property type="project" value="InterPro"/>
</dbReference>
<accession>A0AAE0RXF0</accession>
<dbReference type="Pfam" id="PF03184">
    <property type="entry name" value="DDE_1"/>
    <property type="match status" value="1"/>
</dbReference>
<keyword evidence="3" id="KW-1185">Reference proteome</keyword>
<gene>
    <name evidence="2" type="ORF">CHS0354_016208</name>
</gene>
<sequence length="126" mass="14800">MAEHWACVAQVERQTFFFYFFYLFFFLQWQEHFTSFVKCTKDSPQILLLDGYHSHKTLETVLYSREKGIVLITFPPHCTHRLQPLDVTFFKALKGAFILESGNWMTNNPGKRISAFDVAAIFFCSI</sequence>
<dbReference type="Proteomes" id="UP001195483">
    <property type="component" value="Unassembled WGS sequence"/>
</dbReference>
<protein>
    <recommendedName>
        <fullName evidence="1">DDE-1 domain-containing protein</fullName>
    </recommendedName>
</protein>
<comment type="caution">
    <text evidence="2">The sequence shown here is derived from an EMBL/GenBank/DDBJ whole genome shotgun (WGS) entry which is preliminary data.</text>
</comment>
<evidence type="ECO:0000313" key="2">
    <source>
        <dbReference type="EMBL" id="KAK3581364.1"/>
    </source>
</evidence>
<dbReference type="InterPro" id="IPR004875">
    <property type="entry name" value="DDE_SF_endonuclease_dom"/>
</dbReference>